<feature type="binding site" evidence="1">
    <location>
        <position position="52"/>
    </location>
    <ligand>
        <name>ATP</name>
        <dbReference type="ChEBI" id="CHEBI:30616"/>
    </ligand>
</feature>
<dbReference type="PANTHER" id="PTHR11909">
    <property type="entry name" value="CASEIN KINASE-RELATED"/>
    <property type="match status" value="1"/>
</dbReference>
<protein>
    <submittedName>
        <fullName evidence="4">Protein kinase domain-containing protein</fullName>
    </submittedName>
</protein>
<name>A0A5S6QQX4_TRIMR</name>
<dbReference type="STRING" id="70415.A0A5S6QQX4"/>
<evidence type="ECO:0000256" key="1">
    <source>
        <dbReference type="PROSITE-ProRule" id="PRU10141"/>
    </source>
</evidence>
<dbReference type="GO" id="GO:0004672">
    <property type="term" value="F:protein kinase activity"/>
    <property type="evidence" value="ECO:0007669"/>
    <property type="project" value="InterPro"/>
</dbReference>
<evidence type="ECO:0000259" key="2">
    <source>
        <dbReference type="PROSITE" id="PS50011"/>
    </source>
</evidence>
<dbReference type="InterPro" id="IPR011009">
    <property type="entry name" value="Kinase-like_dom_sf"/>
</dbReference>
<accession>A0A5S6QQX4</accession>
<dbReference type="InterPro" id="IPR017441">
    <property type="entry name" value="Protein_kinase_ATP_BS"/>
</dbReference>
<dbReference type="AlphaFoldDB" id="A0A5S6QQX4"/>
<dbReference type="SMART" id="SM00220">
    <property type="entry name" value="S_TKc"/>
    <property type="match status" value="1"/>
</dbReference>
<keyword evidence="1" id="KW-0547">Nucleotide-binding</keyword>
<evidence type="ECO:0000313" key="4">
    <source>
        <dbReference type="WBParaSite" id="TMUE_2000009746.1"/>
    </source>
</evidence>
<dbReference type="SUPFAM" id="SSF56112">
    <property type="entry name" value="Protein kinase-like (PK-like)"/>
    <property type="match status" value="1"/>
</dbReference>
<dbReference type="Pfam" id="PF00069">
    <property type="entry name" value="Pkinase"/>
    <property type="match status" value="1"/>
</dbReference>
<keyword evidence="1" id="KW-0067">ATP-binding</keyword>
<dbReference type="PROSITE" id="PS50011">
    <property type="entry name" value="PROTEIN_KINASE_DOM"/>
    <property type="match status" value="1"/>
</dbReference>
<organism evidence="3 4">
    <name type="scientific">Trichuris muris</name>
    <name type="common">Mouse whipworm</name>
    <dbReference type="NCBI Taxonomy" id="70415"/>
    <lineage>
        <taxon>Eukaryota</taxon>
        <taxon>Metazoa</taxon>
        <taxon>Ecdysozoa</taxon>
        <taxon>Nematoda</taxon>
        <taxon>Enoplea</taxon>
        <taxon>Dorylaimia</taxon>
        <taxon>Trichinellida</taxon>
        <taxon>Trichuridae</taxon>
        <taxon>Trichuris</taxon>
    </lineage>
</organism>
<proteinExistence type="predicted"/>
<keyword evidence="3" id="KW-1185">Reference proteome</keyword>
<feature type="domain" description="Protein kinase" evidence="2">
    <location>
        <begin position="23"/>
        <end position="300"/>
    </location>
</feature>
<dbReference type="PROSITE" id="PS00107">
    <property type="entry name" value="PROTEIN_KINASE_ATP"/>
    <property type="match status" value="1"/>
</dbReference>
<dbReference type="WBParaSite" id="TMUE_2000009746.1">
    <property type="protein sequence ID" value="TMUE_2000009746.1"/>
    <property type="gene ID" value="WBGene00300723"/>
</dbReference>
<dbReference type="GO" id="GO:0005524">
    <property type="term" value="F:ATP binding"/>
    <property type="evidence" value="ECO:0007669"/>
    <property type="project" value="UniProtKB-UniRule"/>
</dbReference>
<reference evidence="4" key="1">
    <citation type="submission" date="2019-12" db="UniProtKB">
        <authorList>
            <consortium name="WormBaseParasite"/>
        </authorList>
    </citation>
    <scope>IDENTIFICATION</scope>
</reference>
<dbReference type="Gene3D" id="1.10.510.10">
    <property type="entry name" value="Transferase(Phosphotransferase) domain 1"/>
    <property type="match status" value="1"/>
</dbReference>
<dbReference type="InterPro" id="IPR000719">
    <property type="entry name" value="Prot_kinase_dom"/>
</dbReference>
<sequence length="300" mass="34824">MSEDEEEEECPSLAADTLFVNRYKVIKKLGGGTFGKVYEVKDTKEHKTYALKIELAGTENSVLKVEAMIMRKFRKRHKHFTHLIDAGNYGKLNYVVMSLVGKSIDNIRKDRPTKCFSLITTLRLGQQCLQALKDLHGVGYLHRDVKPSNYALGRTPNHRRVYLIDFGLARQFMLGLNKLRPPRRPAPFRGTAIYCTIRVHEGYEQGPQDDLGSLLYAMVEMLHGKLPWQGEKDDSVLHERKRNTPSGELFKGFPDKIVAMYETLQNYDYNSIIDYKYFHSCFEKMLKKFKVNDEDPFEWE</sequence>
<dbReference type="Proteomes" id="UP000046395">
    <property type="component" value="Unassembled WGS sequence"/>
</dbReference>
<evidence type="ECO:0000313" key="3">
    <source>
        <dbReference type="Proteomes" id="UP000046395"/>
    </source>
</evidence>
<dbReference type="InterPro" id="IPR050235">
    <property type="entry name" value="CK1_Ser-Thr_kinase"/>
</dbReference>